<name>A0A0V0GSP9_SOLCH</name>
<organism evidence="1">
    <name type="scientific">Solanum chacoense</name>
    <name type="common">Chaco potato</name>
    <dbReference type="NCBI Taxonomy" id="4108"/>
    <lineage>
        <taxon>Eukaryota</taxon>
        <taxon>Viridiplantae</taxon>
        <taxon>Streptophyta</taxon>
        <taxon>Embryophyta</taxon>
        <taxon>Tracheophyta</taxon>
        <taxon>Spermatophyta</taxon>
        <taxon>Magnoliopsida</taxon>
        <taxon>eudicotyledons</taxon>
        <taxon>Gunneridae</taxon>
        <taxon>Pentapetalae</taxon>
        <taxon>asterids</taxon>
        <taxon>lamiids</taxon>
        <taxon>Solanales</taxon>
        <taxon>Solanaceae</taxon>
        <taxon>Solanoideae</taxon>
        <taxon>Solaneae</taxon>
        <taxon>Solanum</taxon>
    </lineage>
</organism>
<dbReference type="AlphaFoldDB" id="A0A0V0GSP9"/>
<evidence type="ECO:0000313" key="1">
    <source>
        <dbReference type="EMBL" id="JAP10861.1"/>
    </source>
</evidence>
<protein>
    <submittedName>
        <fullName evidence="1">Putative ovule protein</fullName>
    </submittedName>
</protein>
<dbReference type="EMBL" id="GEDG01032340">
    <property type="protein sequence ID" value="JAP10861.1"/>
    <property type="molecule type" value="Transcribed_RNA"/>
</dbReference>
<sequence length="115" mass="14183">MPCVVWIPQWKHPCECVYAYKYIRYPKSAGHNIYIYIQLRQMKLYTINDHYTYIIILKRQQEATHDIHNHQLEVKLSFSKIHIQIYYFAIYYYYYYIRGSKQAKIDYFPKLIGIV</sequence>
<reference evidence="1" key="1">
    <citation type="submission" date="2015-12" db="EMBL/GenBank/DDBJ databases">
        <title>Gene expression during late stages of embryo sac development: a critical building block for successful pollen-pistil interactions.</title>
        <authorList>
            <person name="Liu Y."/>
            <person name="Joly V."/>
            <person name="Sabar M."/>
            <person name="Matton D.P."/>
        </authorList>
    </citation>
    <scope>NUCLEOTIDE SEQUENCE</scope>
</reference>
<proteinExistence type="predicted"/>
<accession>A0A0V0GSP9</accession>